<keyword evidence="4" id="KW-1185">Reference proteome</keyword>
<feature type="transmembrane region" description="Helical" evidence="1">
    <location>
        <begin position="218"/>
        <end position="236"/>
    </location>
</feature>
<organism evidence="3 4">
    <name type="scientific">Catenuloplanes atrovinosus</name>
    <dbReference type="NCBI Taxonomy" id="137266"/>
    <lineage>
        <taxon>Bacteria</taxon>
        <taxon>Bacillati</taxon>
        <taxon>Actinomycetota</taxon>
        <taxon>Actinomycetes</taxon>
        <taxon>Micromonosporales</taxon>
        <taxon>Micromonosporaceae</taxon>
        <taxon>Catenuloplanes</taxon>
    </lineage>
</organism>
<feature type="transmembrane region" description="Helical" evidence="1">
    <location>
        <begin position="51"/>
        <end position="71"/>
    </location>
</feature>
<dbReference type="InterPro" id="IPR050879">
    <property type="entry name" value="Acyltransferase_3"/>
</dbReference>
<reference evidence="3" key="1">
    <citation type="submission" date="2023-07" db="EMBL/GenBank/DDBJ databases">
        <title>Sequencing the genomes of 1000 actinobacteria strains.</title>
        <authorList>
            <person name="Klenk H.-P."/>
        </authorList>
    </citation>
    <scope>NUCLEOTIDE SEQUENCE</scope>
    <source>
        <strain evidence="3">DSM 44707</strain>
    </source>
</reference>
<sequence>MAATKDRLLALDGLRLLCALVVAAHHLGMAWSVDGVRPTSTHLPQAVNSVLIYGFLGVEVFFMISGFVICMSGWDRTPRAFLASRAGRLYPAFWACVLITTAVMTWFPLTEGIPLPHGLTGGDVAVNLTMLAAPLNVPYVDTVYWTLWYELRFYLLFTVVIALGLTRGRVLALGAGWLAAAVVVPAEVPLAELVMPQFAPYFVAGMTLYLIRRHGMTLPVGLLLVASWLLSLVRVRERVLFANPGFPVPVGPGLLIITLGFAVLLAIALGHTDRWSWRWLAVAGAVSYPLYLLHPRIGYTMIRYAYDRTGLPVPLLVAGAILVLLVVAWLVHRLVERPLGPALRRLIATGRVRFPAAVSMVDGPGSPGGALGLRIGVPAEDGGGVGRARG</sequence>
<protein>
    <submittedName>
        <fullName evidence="3">Peptidoglycan/LPS O-acetylase OafA/YrhL</fullName>
    </submittedName>
</protein>
<evidence type="ECO:0000313" key="4">
    <source>
        <dbReference type="Proteomes" id="UP001183643"/>
    </source>
</evidence>
<feature type="transmembrane region" description="Helical" evidence="1">
    <location>
        <begin position="170"/>
        <end position="188"/>
    </location>
</feature>
<gene>
    <name evidence="3" type="ORF">J2S41_003106</name>
</gene>
<dbReference type="AlphaFoldDB" id="A0AAE4C9R0"/>
<dbReference type="PANTHER" id="PTHR23028">
    <property type="entry name" value="ACETYLTRANSFERASE"/>
    <property type="match status" value="1"/>
</dbReference>
<feature type="domain" description="Acyltransferase 3" evidence="2">
    <location>
        <begin position="10"/>
        <end position="331"/>
    </location>
</feature>
<accession>A0AAE4C9R0</accession>
<dbReference type="EMBL" id="JAVDYB010000001">
    <property type="protein sequence ID" value="MDR7276328.1"/>
    <property type="molecule type" value="Genomic_DNA"/>
</dbReference>
<feature type="transmembrane region" description="Helical" evidence="1">
    <location>
        <begin position="276"/>
        <end position="293"/>
    </location>
</feature>
<keyword evidence="1" id="KW-1133">Transmembrane helix</keyword>
<evidence type="ECO:0000313" key="3">
    <source>
        <dbReference type="EMBL" id="MDR7276328.1"/>
    </source>
</evidence>
<dbReference type="GO" id="GO:0009103">
    <property type="term" value="P:lipopolysaccharide biosynthetic process"/>
    <property type="evidence" value="ECO:0007669"/>
    <property type="project" value="TreeGrafter"/>
</dbReference>
<evidence type="ECO:0000256" key="1">
    <source>
        <dbReference type="SAM" id="Phobius"/>
    </source>
</evidence>
<dbReference type="PANTHER" id="PTHR23028:SF53">
    <property type="entry name" value="ACYL_TRANSF_3 DOMAIN-CONTAINING PROTEIN"/>
    <property type="match status" value="1"/>
</dbReference>
<keyword evidence="1" id="KW-0812">Transmembrane</keyword>
<dbReference type="GO" id="GO:0016020">
    <property type="term" value="C:membrane"/>
    <property type="evidence" value="ECO:0007669"/>
    <property type="project" value="TreeGrafter"/>
</dbReference>
<feature type="transmembrane region" description="Helical" evidence="1">
    <location>
        <begin position="313"/>
        <end position="335"/>
    </location>
</feature>
<proteinExistence type="predicted"/>
<comment type="caution">
    <text evidence="3">The sequence shown here is derived from an EMBL/GenBank/DDBJ whole genome shotgun (WGS) entry which is preliminary data.</text>
</comment>
<evidence type="ECO:0000259" key="2">
    <source>
        <dbReference type="Pfam" id="PF01757"/>
    </source>
</evidence>
<dbReference type="GO" id="GO:0016747">
    <property type="term" value="F:acyltransferase activity, transferring groups other than amino-acyl groups"/>
    <property type="evidence" value="ECO:0007669"/>
    <property type="project" value="InterPro"/>
</dbReference>
<name>A0AAE4C9R0_9ACTN</name>
<dbReference type="RefSeq" id="WP_310368374.1">
    <property type="nucleotide sequence ID" value="NZ_JAVDYB010000001.1"/>
</dbReference>
<feature type="transmembrane region" description="Helical" evidence="1">
    <location>
        <begin position="92"/>
        <end position="109"/>
    </location>
</feature>
<feature type="transmembrane region" description="Helical" evidence="1">
    <location>
        <begin position="248"/>
        <end position="269"/>
    </location>
</feature>
<feature type="transmembrane region" description="Helical" evidence="1">
    <location>
        <begin position="143"/>
        <end position="163"/>
    </location>
</feature>
<dbReference type="Proteomes" id="UP001183643">
    <property type="component" value="Unassembled WGS sequence"/>
</dbReference>
<keyword evidence="1" id="KW-0472">Membrane</keyword>
<dbReference type="Pfam" id="PF01757">
    <property type="entry name" value="Acyl_transf_3"/>
    <property type="match status" value="1"/>
</dbReference>
<dbReference type="InterPro" id="IPR002656">
    <property type="entry name" value="Acyl_transf_3_dom"/>
</dbReference>